<accession>A0A6A6DA81</accession>
<dbReference type="AlphaFoldDB" id="A0A6A6DA81"/>
<dbReference type="GO" id="GO:0003677">
    <property type="term" value="F:DNA binding"/>
    <property type="evidence" value="ECO:0007669"/>
    <property type="project" value="TreeGrafter"/>
</dbReference>
<dbReference type="InterPro" id="IPR004875">
    <property type="entry name" value="DDE_SF_endonuclease_dom"/>
</dbReference>
<proteinExistence type="predicted"/>
<dbReference type="OrthoDB" id="4357141at2759"/>
<dbReference type="InterPro" id="IPR050863">
    <property type="entry name" value="CenT-Element_Derived"/>
</dbReference>
<gene>
    <name evidence="2" type="ORF">K469DRAFT_513450</name>
</gene>
<evidence type="ECO:0000259" key="1">
    <source>
        <dbReference type="Pfam" id="PF03184"/>
    </source>
</evidence>
<evidence type="ECO:0000313" key="2">
    <source>
        <dbReference type="EMBL" id="KAF2175943.1"/>
    </source>
</evidence>
<dbReference type="PANTHER" id="PTHR19303:SF74">
    <property type="entry name" value="POGO TRANSPOSABLE ELEMENT WITH KRAB DOMAIN"/>
    <property type="match status" value="1"/>
</dbReference>
<evidence type="ECO:0000313" key="3">
    <source>
        <dbReference type="Proteomes" id="UP000800200"/>
    </source>
</evidence>
<name>A0A6A6DA81_9PEZI</name>
<organism evidence="2 3">
    <name type="scientific">Zopfia rhizophila CBS 207.26</name>
    <dbReference type="NCBI Taxonomy" id="1314779"/>
    <lineage>
        <taxon>Eukaryota</taxon>
        <taxon>Fungi</taxon>
        <taxon>Dikarya</taxon>
        <taxon>Ascomycota</taxon>
        <taxon>Pezizomycotina</taxon>
        <taxon>Dothideomycetes</taxon>
        <taxon>Dothideomycetes incertae sedis</taxon>
        <taxon>Zopfiaceae</taxon>
        <taxon>Zopfia</taxon>
    </lineage>
</organism>
<keyword evidence="3" id="KW-1185">Reference proteome</keyword>
<feature type="non-terminal residue" evidence="2">
    <location>
        <position position="170"/>
    </location>
</feature>
<reference evidence="2" key="1">
    <citation type="journal article" date="2020" name="Stud. Mycol.">
        <title>101 Dothideomycetes genomes: a test case for predicting lifestyles and emergence of pathogens.</title>
        <authorList>
            <person name="Haridas S."/>
            <person name="Albert R."/>
            <person name="Binder M."/>
            <person name="Bloem J."/>
            <person name="Labutti K."/>
            <person name="Salamov A."/>
            <person name="Andreopoulos B."/>
            <person name="Baker S."/>
            <person name="Barry K."/>
            <person name="Bills G."/>
            <person name="Bluhm B."/>
            <person name="Cannon C."/>
            <person name="Castanera R."/>
            <person name="Culley D."/>
            <person name="Daum C."/>
            <person name="Ezra D."/>
            <person name="Gonzalez J."/>
            <person name="Henrissat B."/>
            <person name="Kuo A."/>
            <person name="Liang C."/>
            <person name="Lipzen A."/>
            <person name="Lutzoni F."/>
            <person name="Magnuson J."/>
            <person name="Mondo S."/>
            <person name="Nolan M."/>
            <person name="Ohm R."/>
            <person name="Pangilinan J."/>
            <person name="Park H.-J."/>
            <person name="Ramirez L."/>
            <person name="Alfaro M."/>
            <person name="Sun H."/>
            <person name="Tritt A."/>
            <person name="Yoshinaga Y."/>
            <person name="Zwiers L.-H."/>
            <person name="Turgeon B."/>
            <person name="Goodwin S."/>
            <person name="Spatafora J."/>
            <person name="Crous P."/>
            <person name="Grigoriev I."/>
        </authorList>
    </citation>
    <scope>NUCLEOTIDE SEQUENCE</scope>
    <source>
        <strain evidence="2">CBS 207.26</strain>
    </source>
</reference>
<sequence length="170" mass="19387">MLNSVKVLVGKDDTRGYRGARIKRTMITAIMARDLGSNSIECISADGRCLEPMVIWPASTYRANWTTYPTPGWVYACSDSGFTDSYISLQWLKLVFDPQTRQRASKKPRMLIWDGFIQSFNCFGTHETLEIMEFCSRNNITLCRMPSHTSHKLQPCDVGVFAPLKTAYRE</sequence>
<dbReference type="GO" id="GO:0005634">
    <property type="term" value="C:nucleus"/>
    <property type="evidence" value="ECO:0007669"/>
    <property type="project" value="TreeGrafter"/>
</dbReference>
<feature type="domain" description="DDE-1" evidence="1">
    <location>
        <begin position="40"/>
        <end position="169"/>
    </location>
</feature>
<protein>
    <submittedName>
        <fullName evidence="2">DDE-domain-containing protein</fullName>
    </submittedName>
</protein>
<dbReference type="PANTHER" id="PTHR19303">
    <property type="entry name" value="TRANSPOSON"/>
    <property type="match status" value="1"/>
</dbReference>
<dbReference type="Pfam" id="PF03184">
    <property type="entry name" value="DDE_1"/>
    <property type="match status" value="1"/>
</dbReference>
<dbReference type="EMBL" id="ML994719">
    <property type="protein sequence ID" value="KAF2175943.1"/>
    <property type="molecule type" value="Genomic_DNA"/>
</dbReference>
<dbReference type="Proteomes" id="UP000800200">
    <property type="component" value="Unassembled WGS sequence"/>
</dbReference>